<dbReference type="GO" id="GO:0015833">
    <property type="term" value="P:peptide transport"/>
    <property type="evidence" value="ECO:0007669"/>
    <property type="project" value="InterPro"/>
</dbReference>
<dbReference type="Proteomes" id="UP000285112">
    <property type="component" value="Unassembled WGS sequence"/>
</dbReference>
<dbReference type="GO" id="GO:0055085">
    <property type="term" value="P:transmembrane transport"/>
    <property type="evidence" value="ECO:0007669"/>
    <property type="project" value="UniProtKB-ARBA"/>
</dbReference>
<dbReference type="InterPro" id="IPR013563">
    <property type="entry name" value="Oligopep_ABC_C"/>
</dbReference>
<evidence type="ECO:0000313" key="8">
    <source>
        <dbReference type="Proteomes" id="UP000285112"/>
    </source>
</evidence>
<dbReference type="InterPro" id="IPR003439">
    <property type="entry name" value="ABC_transporter-like_ATP-bd"/>
</dbReference>
<dbReference type="SUPFAM" id="SSF52540">
    <property type="entry name" value="P-loop containing nucleoside triphosphate hydrolases"/>
    <property type="match status" value="1"/>
</dbReference>
<evidence type="ECO:0000256" key="4">
    <source>
        <dbReference type="ARBA" id="ARBA00022840"/>
    </source>
</evidence>
<evidence type="ECO:0000259" key="6">
    <source>
        <dbReference type="PROSITE" id="PS50893"/>
    </source>
</evidence>
<feature type="region of interest" description="Disordered" evidence="5">
    <location>
        <begin position="269"/>
        <end position="288"/>
    </location>
</feature>
<evidence type="ECO:0000256" key="3">
    <source>
        <dbReference type="ARBA" id="ARBA00022741"/>
    </source>
</evidence>
<keyword evidence="3" id="KW-0547">Nucleotide-binding</keyword>
<dbReference type="Pfam" id="PF08352">
    <property type="entry name" value="oligo_HPY"/>
    <property type="match status" value="1"/>
</dbReference>
<dbReference type="PROSITE" id="PS50893">
    <property type="entry name" value="ABC_TRANSPORTER_2"/>
    <property type="match status" value="1"/>
</dbReference>
<comment type="similarity">
    <text evidence="1">Belongs to the ABC transporter superfamily.</text>
</comment>
<sequence length="341" mass="37459">MRMGNAGRSPAGTAEEARESDALLDVRGLTVTYSASRRNHVNVVHDVDFSISSGEAFGLVGESGSGKSSIARALMHLSSASGEVEFDGVSWLRQRGRPLRRLRAGMQMVFQDPYASLDPRMTVRALIREPLDINRIGAQQERRERVDELLELVGLTSEQGDRKPSALSGGQRQRIAIARALALDPKLIVLDEPISSLDVSIQAQVLNLLTELRERIGLTYLFIVHDLVVAEYFCDRIAVLFGGRIVETGPSAEIFGSPLHPYSRDLVSATPLPDPTQRRPLSGRSTKETVIAPPNAGCPYQNRCALRNGRDRCVTEVPLPRPGPRGQLVACHFFEEESREG</sequence>
<dbReference type="InterPro" id="IPR003593">
    <property type="entry name" value="AAA+_ATPase"/>
</dbReference>
<dbReference type="OrthoDB" id="9767950at2"/>
<dbReference type="GO" id="GO:0016887">
    <property type="term" value="F:ATP hydrolysis activity"/>
    <property type="evidence" value="ECO:0007669"/>
    <property type="project" value="InterPro"/>
</dbReference>
<protein>
    <submittedName>
        <fullName evidence="7">ABC transporter ATP-binding protein</fullName>
    </submittedName>
</protein>
<proteinExistence type="inferred from homology"/>
<evidence type="ECO:0000256" key="5">
    <source>
        <dbReference type="SAM" id="MobiDB-lite"/>
    </source>
</evidence>
<dbReference type="Gene3D" id="3.40.50.300">
    <property type="entry name" value="P-loop containing nucleotide triphosphate hydrolases"/>
    <property type="match status" value="1"/>
</dbReference>
<evidence type="ECO:0000256" key="2">
    <source>
        <dbReference type="ARBA" id="ARBA00022448"/>
    </source>
</evidence>
<dbReference type="AlphaFoldDB" id="A0A419HVD9"/>
<dbReference type="PROSITE" id="PS00211">
    <property type="entry name" value="ABC_TRANSPORTER_1"/>
    <property type="match status" value="1"/>
</dbReference>
<feature type="domain" description="ABC transporter" evidence="6">
    <location>
        <begin position="26"/>
        <end position="267"/>
    </location>
</feature>
<dbReference type="CDD" id="cd03257">
    <property type="entry name" value="ABC_NikE_OppD_transporters"/>
    <property type="match status" value="1"/>
</dbReference>
<comment type="caution">
    <text evidence="7">The sequence shown here is derived from an EMBL/GenBank/DDBJ whole genome shotgun (WGS) entry which is preliminary data.</text>
</comment>
<dbReference type="PANTHER" id="PTHR43776:SF7">
    <property type="entry name" value="D,D-DIPEPTIDE TRANSPORT ATP-BINDING PROTEIN DDPF-RELATED"/>
    <property type="match status" value="1"/>
</dbReference>
<gene>
    <name evidence="7" type="ORF">D5S19_24625</name>
</gene>
<dbReference type="PANTHER" id="PTHR43776">
    <property type="entry name" value="TRANSPORT ATP-BINDING PROTEIN"/>
    <property type="match status" value="1"/>
</dbReference>
<dbReference type="InterPro" id="IPR050319">
    <property type="entry name" value="ABC_transp_ATP-bind"/>
</dbReference>
<keyword evidence="4 7" id="KW-0067">ATP-binding</keyword>
<dbReference type="NCBIfam" id="TIGR01727">
    <property type="entry name" value="oligo_HPY"/>
    <property type="match status" value="1"/>
</dbReference>
<dbReference type="Pfam" id="PF00005">
    <property type="entry name" value="ABC_tran"/>
    <property type="match status" value="1"/>
</dbReference>
<dbReference type="RefSeq" id="WP_120025773.1">
    <property type="nucleotide sequence ID" value="NZ_QZFV01000113.1"/>
</dbReference>
<name>A0A419HVD9_9PSEU</name>
<dbReference type="InterPro" id="IPR017871">
    <property type="entry name" value="ABC_transporter-like_CS"/>
</dbReference>
<reference evidence="7 8" key="1">
    <citation type="submission" date="2018-09" db="EMBL/GenBank/DDBJ databases">
        <title>YIM PH 21725 draft genome.</title>
        <authorList>
            <person name="Miao C."/>
        </authorList>
    </citation>
    <scope>NUCLEOTIDE SEQUENCE [LARGE SCALE GENOMIC DNA]</scope>
    <source>
        <strain evidence="8">YIM PH21725</strain>
    </source>
</reference>
<evidence type="ECO:0000313" key="7">
    <source>
        <dbReference type="EMBL" id="RJQ80832.1"/>
    </source>
</evidence>
<dbReference type="GO" id="GO:0005524">
    <property type="term" value="F:ATP binding"/>
    <property type="evidence" value="ECO:0007669"/>
    <property type="project" value="UniProtKB-KW"/>
</dbReference>
<dbReference type="EMBL" id="QZFV01000113">
    <property type="protein sequence ID" value="RJQ80832.1"/>
    <property type="molecule type" value="Genomic_DNA"/>
</dbReference>
<dbReference type="SMART" id="SM00382">
    <property type="entry name" value="AAA"/>
    <property type="match status" value="1"/>
</dbReference>
<evidence type="ECO:0000256" key="1">
    <source>
        <dbReference type="ARBA" id="ARBA00005417"/>
    </source>
</evidence>
<dbReference type="InterPro" id="IPR027417">
    <property type="entry name" value="P-loop_NTPase"/>
</dbReference>
<dbReference type="FunFam" id="3.40.50.300:FF:000016">
    <property type="entry name" value="Oligopeptide ABC transporter ATP-binding component"/>
    <property type="match status" value="1"/>
</dbReference>
<keyword evidence="8" id="KW-1185">Reference proteome</keyword>
<organism evidence="7 8">
    <name type="scientific">Amycolatopsis panacis</name>
    <dbReference type="NCBI Taxonomy" id="2340917"/>
    <lineage>
        <taxon>Bacteria</taxon>
        <taxon>Bacillati</taxon>
        <taxon>Actinomycetota</taxon>
        <taxon>Actinomycetes</taxon>
        <taxon>Pseudonocardiales</taxon>
        <taxon>Pseudonocardiaceae</taxon>
        <taxon>Amycolatopsis</taxon>
    </lineage>
</organism>
<accession>A0A419HVD9</accession>
<keyword evidence="2" id="KW-0813">Transport</keyword>